<feature type="binding site" evidence="11">
    <location>
        <position position="148"/>
    </location>
    <ligand>
        <name>substrate</name>
    </ligand>
</feature>
<dbReference type="CDD" id="cd00854">
    <property type="entry name" value="NagA"/>
    <property type="match status" value="1"/>
</dbReference>
<feature type="binding site" evidence="12">
    <location>
        <position position="137"/>
    </location>
    <ligand>
        <name>Zn(2+)</name>
        <dbReference type="ChEBI" id="CHEBI:29105"/>
    </ligand>
</feature>
<evidence type="ECO:0000256" key="1">
    <source>
        <dbReference type="ARBA" id="ARBA00010716"/>
    </source>
</evidence>
<dbReference type="InterPro" id="IPR032466">
    <property type="entry name" value="Metal_Hydrolase"/>
</dbReference>
<evidence type="ECO:0000313" key="14">
    <source>
        <dbReference type="EMBL" id="MBA4602594.1"/>
    </source>
</evidence>
<dbReference type="InterPro" id="IPR011059">
    <property type="entry name" value="Metal-dep_hydrolase_composite"/>
</dbReference>
<evidence type="ECO:0000256" key="3">
    <source>
        <dbReference type="ARBA" id="ARBA00018029"/>
    </source>
</evidence>
<dbReference type="InterPro" id="IPR003764">
    <property type="entry name" value="GlcNAc_6-P_deAcase"/>
</dbReference>
<keyword evidence="15" id="KW-1185">Reference proteome</keyword>
<dbReference type="PIRSF" id="PIRSF038994">
    <property type="entry name" value="NagA"/>
    <property type="match status" value="1"/>
</dbReference>
<dbReference type="Gene3D" id="2.30.40.10">
    <property type="entry name" value="Urease, subunit C, domain 1"/>
    <property type="match status" value="1"/>
</dbReference>
<feature type="binding site" evidence="12">
    <location>
        <position position="224"/>
    </location>
    <ligand>
        <name>Zn(2+)</name>
        <dbReference type="ChEBI" id="CHEBI:29105"/>
    </ligand>
</feature>
<keyword evidence="4 12" id="KW-0479">Metal-binding</keyword>
<organism evidence="14 15">
    <name type="scientific">Thermoactinomyces mirandus</name>
    <dbReference type="NCBI Taxonomy" id="2756294"/>
    <lineage>
        <taxon>Bacteria</taxon>
        <taxon>Bacillati</taxon>
        <taxon>Bacillota</taxon>
        <taxon>Bacilli</taxon>
        <taxon>Bacillales</taxon>
        <taxon>Thermoactinomycetaceae</taxon>
        <taxon>Thermoactinomyces</taxon>
    </lineage>
</organism>
<evidence type="ECO:0000256" key="9">
    <source>
        <dbReference type="PIRNR" id="PIRNR038994"/>
    </source>
</evidence>
<dbReference type="EC" id="3.5.1.25" evidence="2"/>
<protein>
    <recommendedName>
        <fullName evidence="3">N-acetylglucosamine-6-phosphate deacetylase</fullName>
        <ecNumber evidence="2">3.5.1.25</ecNumber>
    </recommendedName>
</protein>
<comment type="caution">
    <text evidence="14">The sequence shown here is derived from an EMBL/GenBank/DDBJ whole genome shotgun (WGS) entry which is preliminary data.</text>
</comment>
<evidence type="ECO:0000313" key="15">
    <source>
        <dbReference type="Proteomes" id="UP000538292"/>
    </source>
</evidence>
<proteinExistence type="inferred from homology"/>
<dbReference type="Gene3D" id="3.20.20.140">
    <property type="entry name" value="Metal-dependent hydrolases"/>
    <property type="match status" value="1"/>
</dbReference>
<reference evidence="14 15" key="1">
    <citation type="submission" date="2020-07" db="EMBL/GenBank/DDBJ databases">
        <title>Thermoactinomyces phylogeny.</title>
        <authorList>
            <person name="Dunlap C."/>
        </authorList>
    </citation>
    <scope>NUCLEOTIDE SEQUENCE [LARGE SCALE GENOMIC DNA]</scope>
    <source>
        <strain evidence="14 15">AMNI-1</strain>
    </source>
</reference>
<dbReference type="FunFam" id="3.20.20.140:FF:000004">
    <property type="entry name" value="N-acetylglucosamine-6-phosphate deacetylase"/>
    <property type="match status" value="1"/>
</dbReference>
<dbReference type="GO" id="GO:0046872">
    <property type="term" value="F:metal ion binding"/>
    <property type="evidence" value="ECO:0007669"/>
    <property type="project" value="UniProtKB-KW"/>
</dbReference>
<dbReference type="RefSeq" id="WP_181740334.1">
    <property type="nucleotide sequence ID" value="NZ_JACEOL010000031.1"/>
</dbReference>
<feature type="binding site" evidence="11">
    <location>
        <begin position="227"/>
        <end position="228"/>
    </location>
    <ligand>
        <name>substrate</name>
    </ligand>
</feature>
<evidence type="ECO:0000256" key="6">
    <source>
        <dbReference type="ARBA" id="ARBA00023277"/>
    </source>
</evidence>
<dbReference type="GO" id="GO:0006046">
    <property type="term" value="P:N-acetylglucosamine catabolic process"/>
    <property type="evidence" value="ECO:0007669"/>
    <property type="project" value="TreeGrafter"/>
</dbReference>
<evidence type="ECO:0000259" key="13">
    <source>
        <dbReference type="Pfam" id="PF01979"/>
    </source>
</evidence>
<feature type="active site" description="Proton donor/acceptor" evidence="10">
    <location>
        <position position="282"/>
    </location>
</feature>
<accession>A0A7W1XSR7</accession>
<evidence type="ECO:0000256" key="5">
    <source>
        <dbReference type="ARBA" id="ARBA00022801"/>
    </source>
</evidence>
<keyword evidence="5 9" id="KW-0378">Hydrolase</keyword>
<dbReference type="InterPro" id="IPR006680">
    <property type="entry name" value="Amidohydro-rel"/>
</dbReference>
<feature type="binding site" evidence="12">
    <location>
        <position position="203"/>
    </location>
    <ligand>
        <name>Zn(2+)</name>
        <dbReference type="ChEBI" id="CHEBI:29105"/>
    </ligand>
</feature>
<evidence type="ECO:0000256" key="8">
    <source>
        <dbReference type="ARBA" id="ARBA00060590"/>
    </source>
</evidence>
<evidence type="ECO:0000256" key="11">
    <source>
        <dbReference type="PIRSR" id="PIRSR038994-2"/>
    </source>
</evidence>
<comment type="catalytic activity">
    <reaction evidence="7">
        <text>N-acetyl-D-glucosamine 6-phosphate + H2O = D-glucosamine 6-phosphate + acetate</text>
        <dbReference type="Rhea" id="RHEA:22936"/>
        <dbReference type="ChEBI" id="CHEBI:15377"/>
        <dbReference type="ChEBI" id="CHEBI:30089"/>
        <dbReference type="ChEBI" id="CHEBI:57513"/>
        <dbReference type="ChEBI" id="CHEBI:58725"/>
        <dbReference type="EC" id="3.5.1.25"/>
    </reaction>
</comment>
<feature type="binding site" evidence="11">
    <location>
        <position position="235"/>
    </location>
    <ligand>
        <name>substrate</name>
    </ligand>
</feature>
<dbReference type="SUPFAM" id="SSF51338">
    <property type="entry name" value="Composite domain of metallo-dependent hydrolases"/>
    <property type="match status" value="1"/>
</dbReference>
<dbReference type="GO" id="GO:0008448">
    <property type="term" value="F:N-acetylglucosamine-6-phosphate deacetylase activity"/>
    <property type="evidence" value="ECO:0007669"/>
    <property type="project" value="UniProtKB-EC"/>
</dbReference>
<dbReference type="AlphaFoldDB" id="A0A7W1XSR7"/>
<dbReference type="Pfam" id="PF01979">
    <property type="entry name" value="Amidohydro_1"/>
    <property type="match status" value="1"/>
</dbReference>
<dbReference type="PANTHER" id="PTHR11113:SF14">
    <property type="entry name" value="N-ACETYLGLUCOSAMINE-6-PHOSPHATE DEACETYLASE"/>
    <property type="match status" value="1"/>
</dbReference>
<feature type="domain" description="Amidohydrolase-related" evidence="13">
    <location>
        <begin position="56"/>
        <end position="387"/>
    </location>
</feature>
<keyword evidence="6 9" id="KW-0119">Carbohydrate metabolism</keyword>
<dbReference type="PANTHER" id="PTHR11113">
    <property type="entry name" value="N-ACETYLGLUCOSAMINE-6-PHOSPHATE DEACETYLASE"/>
    <property type="match status" value="1"/>
</dbReference>
<dbReference type="Proteomes" id="UP000538292">
    <property type="component" value="Unassembled WGS sequence"/>
</dbReference>
<dbReference type="SUPFAM" id="SSF51556">
    <property type="entry name" value="Metallo-dependent hydrolases"/>
    <property type="match status" value="1"/>
</dbReference>
<dbReference type="NCBIfam" id="TIGR00221">
    <property type="entry name" value="nagA"/>
    <property type="match status" value="1"/>
</dbReference>
<feature type="binding site" evidence="11">
    <location>
        <begin position="315"/>
        <end position="317"/>
    </location>
    <ligand>
        <name>substrate</name>
    </ligand>
</feature>
<comment type="pathway">
    <text evidence="8">Amino-sugar metabolism; N-acetylneuraminate degradation; D-fructose 6-phosphate from N-acetylneuraminate: step 4/5.</text>
</comment>
<evidence type="ECO:0000256" key="2">
    <source>
        <dbReference type="ARBA" id="ARBA00011899"/>
    </source>
</evidence>
<feature type="binding site" evidence="11">
    <location>
        <position position="259"/>
    </location>
    <ligand>
        <name>substrate</name>
    </ligand>
</feature>
<evidence type="ECO:0000256" key="12">
    <source>
        <dbReference type="PIRSR" id="PIRSR038994-3"/>
    </source>
</evidence>
<dbReference type="EMBL" id="JACEOL010000031">
    <property type="protein sequence ID" value="MBA4602594.1"/>
    <property type="molecule type" value="Genomic_DNA"/>
</dbReference>
<evidence type="ECO:0000256" key="10">
    <source>
        <dbReference type="PIRSR" id="PIRSR038994-1"/>
    </source>
</evidence>
<name>A0A7W1XSR7_9BACL</name>
<comment type="cofactor">
    <cofactor evidence="12">
        <name>a divalent metal cation</name>
        <dbReference type="ChEBI" id="CHEBI:60240"/>
    </cofactor>
    <text evidence="12">Binds 1 divalent metal cation per subunit.</text>
</comment>
<evidence type="ECO:0000256" key="7">
    <source>
        <dbReference type="ARBA" id="ARBA00047647"/>
    </source>
</evidence>
<evidence type="ECO:0000256" key="4">
    <source>
        <dbReference type="ARBA" id="ARBA00022723"/>
    </source>
</evidence>
<gene>
    <name evidence="14" type="primary">nagA</name>
    <name evidence="14" type="ORF">H2C83_09765</name>
</gene>
<sequence>MEQNRLLTLMNGRIYAEQETIQNGYLQMSDKLIAVGEMSEFVQHPDEDVIDLQGRTVIPGMIDMHIHGVAGVDVMDAVPEALERMSVYLAREGTTGFLATTITQSPDRIAKAISNVAHYMENSQTAGKAECLGIHLEGPFVSPKRKGAQPLEFIMEPDVSQFQLWQEAARGKIKLVTLAPEEPGGAELARYLRETGVIASIGHSDATYDQVMEGVEAGVSHVTHLFNGMRGFHHREPGVAGAAMLNETLNVEMILDGIHIDPRSVILAYQQITSERILLITDAMRAKCMKEGVYDLGGQQVTVNERDARLADGTLAGSILKMKDAASNIKKFTGCSMEDIIKMTASNAAKELDIYDRKGSIAVGKDADLVVLNQDFDVHMTFCRGKIAYHSDRKELE</sequence>
<comment type="similarity">
    <text evidence="1 9">Belongs to the metallo-dependent hydrolases superfamily. NagA family.</text>
</comment>